<reference evidence="1" key="1">
    <citation type="submission" date="2023-10" db="EMBL/GenBank/DDBJ databases">
        <authorList>
            <person name="Chen Y."/>
            <person name="Shah S."/>
            <person name="Dougan E. K."/>
            <person name="Thang M."/>
            <person name="Chan C."/>
        </authorList>
    </citation>
    <scope>NUCLEOTIDE SEQUENCE [LARGE SCALE GENOMIC DNA]</scope>
</reference>
<keyword evidence="2" id="KW-1185">Reference proteome</keyword>
<gene>
    <name evidence="1" type="ORF">PCOR1329_LOCUS8983</name>
</gene>
<organism evidence="1 2">
    <name type="scientific">Prorocentrum cordatum</name>
    <dbReference type="NCBI Taxonomy" id="2364126"/>
    <lineage>
        <taxon>Eukaryota</taxon>
        <taxon>Sar</taxon>
        <taxon>Alveolata</taxon>
        <taxon>Dinophyceae</taxon>
        <taxon>Prorocentrales</taxon>
        <taxon>Prorocentraceae</taxon>
        <taxon>Prorocentrum</taxon>
    </lineage>
</organism>
<sequence>MCGMRLAGVPGVTENNHVSWCGSDVTKRSIDVMKSECVHVIKGIGAKLPLAVQRGLIARRPPERLLEVGKPKLRRDEAGASHLVLKLHGSYPLSPAHVPT</sequence>
<comment type="caution">
    <text evidence="1">The sequence shown here is derived from an EMBL/GenBank/DDBJ whole genome shotgun (WGS) entry which is preliminary data.</text>
</comment>
<accession>A0ABN9Q5G0</accession>
<evidence type="ECO:0000313" key="1">
    <source>
        <dbReference type="EMBL" id="CAK0800964.1"/>
    </source>
</evidence>
<proteinExistence type="predicted"/>
<name>A0ABN9Q5G0_9DINO</name>
<protein>
    <submittedName>
        <fullName evidence="1">Uncharacterized protein</fullName>
    </submittedName>
</protein>
<evidence type="ECO:0000313" key="2">
    <source>
        <dbReference type="Proteomes" id="UP001189429"/>
    </source>
</evidence>
<dbReference type="EMBL" id="CAUYUJ010002481">
    <property type="protein sequence ID" value="CAK0800964.1"/>
    <property type="molecule type" value="Genomic_DNA"/>
</dbReference>
<dbReference type="Proteomes" id="UP001189429">
    <property type="component" value="Unassembled WGS sequence"/>
</dbReference>